<dbReference type="SUPFAM" id="SSF53633">
    <property type="entry name" value="Carbamate kinase-like"/>
    <property type="match status" value="1"/>
</dbReference>
<reference evidence="12 13" key="1">
    <citation type="submission" date="2024-09" db="EMBL/GenBank/DDBJ databases">
        <authorList>
            <person name="Sun Q."/>
            <person name="Mori K."/>
        </authorList>
    </citation>
    <scope>NUCLEOTIDE SEQUENCE [LARGE SCALE GENOMIC DNA]</scope>
    <source>
        <strain evidence="12 13">CCM 8545</strain>
    </source>
</reference>
<dbReference type="PANTHER" id="PTHR21499">
    <property type="entry name" value="ASPARTATE KINASE"/>
    <property type="match status" value="1"/>
</dbReference>
<dbReference type="NCBIfam" id="TIGR00657">
    <property type="entry name" value="asp_kinases"/>
    <property type="match status" value="1"/>
</dbReference>
<evidence type="ECO:0000313" key="12">
    <source>
        <dbReference type="EMBL" id="MFC0179728.1"/>
    </source>
</evidence>
<evidence type="ECO:0000256" key="7">
    <source>
        <dbReference type="ARBA" id="ARBA00023154"/>
    </source>
</evidence>
<dbReference type="InterPro" id="IPR047962">
    <property type="entry name" value="LysC_ACT_2"/>
</dbReference>
<dbReference type="EMBL" id="JBHLXE010000071">
    <property type="protein sequence ID" value="MFC0179728.1"/>
    <property type="molecule type" value="Genomic_DNA"/>
</dbReference>
<evidence type="ECO:0000256" key="8">
    <source>
        <dbReference type="ARBA" id="ARBA00047872"/>
    </source>
</evidence>
<dbReference type="PROSITE" id="PS00324">
    <property type="entry name" value="ASPARTOKINASE"/>
    <property type="match status" value="1"/>
</dbReference>
<dbReference type="InterPro" id="IPR045865">
    <property type="entry name" value="ACT-like_dom_sf"/>
</dbReference>
<organism evidence="12 13">
    <name type="scientific">Thorsellia kenyensis</name>
    <dbReference type="NCBI Taxonomy" id="1549888"/>
    <lineage>
        <taxon>Bacteria</taxon>
        <taxon>Pseudomonadati</taxon>
        <taxon>Pseudomonadota</taxon>
        <taxon>Gammaproteobacteria</taxon>
        <taxon>Enterobacterales</taxon>
        <taxon>Thorselliaceae</taxon>
        <taxon>Thorsellia</taxon>
    </lineage>
</organism>
<evidence type="ECO:0000256" key="5">
    <source>
        <dbReference type="ARBA" id="ARBA00022777"/>
    </source>
</evidence>
<comment type="caution">
    <text evidence="12">The sequence shown here is derived from an EMBL/GenBank/DDBJ whole genome shotgun (WGS) entry which is preliminary data.</text>
</comment>
<sequence>MNQTSHIQAPYSLKESSLHTHTDFSSVPKLDITIAKFGGTSVANFEAMTRCADLILSQPKTKLVVLSASAGVTNHLVKLANGLDDVAKSETLAAVRLIQEEILGHLQTEFQPNQALTNLLDRIDVLAKECQTKNISSDKRRMLADELVAHGELLSTTLFTAVLQQRGVCAVFFDVRGVMKTDSFFGRAMPKIELITHYAEKTLKDLVADNIVITQGFIGSNEQDQTTTLGRGGSDYSAALLAEGLHASEVAIWTDVPGIYTTDPRIAPLARPIKNISFVEAAEMATFGAKILHPATLLPAVRANIPVFIGSSKDPNAGGTYVSQVTEETPLFRALTLRRDQTLLTLHSLQMLHARGFLAEVFAILARHQISVDLITTSEISVSLTLDTTGSTTTGDALITPSLIDELNALCRVDVETDLTLVALIGNHLTKSAGAGADIFDVLSPYPIRSICFGASSHNFCVLVPSKDADEIVKALHKKLFE</sequence>
<protein>
    <recommendedName>
        <fullName evidence="9">Aspartokinase</fullName>
        <ecNumber evidence="9">2.7.2.4</ecNumber>
    </recommendedName>
</protein>
<dbReference type="InterPro" id="IPR001341">
    <property type="entry name" value="Asp_kinase"/>
</dbReference>
<evidence type="ECO:0000256" key="4">
    <source>
        <dbReference type="ARBA" id="ARBA00022741"/>
    </source>
</evidence>
<comment type="catalytic activity">
    <reaction evidence="8 9">
        <text>L-aspartate + ATP = 4-phospho-L-aspartate + ADP</text>
        <dbReference type="Rhea" id="RHEA:23776"/>
        <dbReference type="ChEBI" id="CHEBI:29991"/>
        <dbReference type="ChEBI" id="CHEBI:30616"/>
        <dbReference type="ChEBI" id="CHEBI:57535"/>
        <dbReference type="ChEBI" id="CHEBI:456216"/>
        <dbReference type="EC" id="2.7.2.4"/>
    </reaction>
</comment>
<proteinExistence type="inferred from homology"/>
<keyword evidence="13" id="KW-1185">Reference proteome</keyword>
<comment type="pathway">
    <text evidence="10">Amino-acid biosynthesis; L-threonine biosynthesis; L-threonine from L-aspartate: step 1/5.</text>
</comment>
<evidence type="ECO:0000259" key="11">
    <source>
        <dbReference type="PROSITE" id="PS51671"/>
    </source>
</evidence>
<dbReference type="Gene3D" id="3.30.70.260">
    <property type="match status" value="2"/>
</dbReference>
<feature type="domain" description="ACT" evidence="11">
    <location>
        <begin position="346"/>
        <end position="424"/>
    </location>
</feature>
<dbReference type="InterPro" id="IPR018042">
    <property type="entry name" value="Aspartate_kinase_CS"/>
</dbReference>
<dbReference type="Gene3D" id="3.40.1160.10">
    <property type="entry name" value="Acetylglutamate kinase-like"/>
    <property type="match status" value="1"/>
</dbReference>
<dbReference type="Proteomes" id="UP001589758">
    <property type="component" value="Unassembled WGS sequence"/>
</dbReference>
<dbReference type="EC" id="2.7.2.4" evidence="9"/>
<keyword evidence="10" id="KW-0028">Amino-acid biosynthesis</keyword>
<evidence type="ECO:0000256" key="6">
    <source>
        <dbReference type="ARBA" id="ARBA00022840"/>
    </source>
</evidence>
<keyword evidence="3 9" id="KW-0808">Transferase</keyword>
<gene>
    <name evidence="12" type="primary">lysC</name>
    <name evidence="12" type="ORF">ACFFIT_06465</name>
</gene>
<keyword evidence="5 9" id="KW-0418">Kinase</keyword>
<evidence type="ECO:0000256" key="10">
    <source>
        <dbReference type="RuleBase" id="RU004249"/>
    </source>
</evidence>
<dbReference type="Gene3D" id="1.20.120.1320">
    <property type="entry name" value="Aspartokinase, catalytic domain"/>
    <property type="match status" value="1"/>
</dbReference>
<dbReference type="SUPFAM" id="SSF55021">
    <property type="entry name" value="ACT-like"/>
    <property type="match status" value="2"/>
</dbReference>
<evidence type="ECO:0000256" key="1">
    <source>
        <dbReference type="ARBA" id="ARBA00004766"/>
    </source>
</evidence>
<dbReference type="InterPro" id="IPR042199">
    <property type="entry name" value="AsparK_Bifunc_asparK/hSer_DH"/>
</dbReference>
<dbReference type="GO" id="GO:0004072">
    <property type="term" value="F:aspartate kinase activity"/>
    <property type="evidence" value="ECO:0007669"/>
    <property type="project" value="UniProtKB-EC"/>
</dbReference>
<dbReference type="InterPro" id="IPR002912">
    <property type="entry name" value="ACT_dom"/>
</dbReference>
<keyword evidence="7" id="KW-0457">Lysine biosynthesis</keyword>
<dbReference type="Pfam" id="PF00696">
    <property type="entry name" value="AA_kinase"/>
    <property type="match status" value="1"/>
</dbReference>
<evidence type="ECO:0000256" key="2">
    <source>
        <dbReference type="ARBA" id="ARBA00010122"/>
    </source>
</evidence>
<dbReference type="InterPro" id="IPR005260">
    <property type="entry name" value="Asp_kin_monofn"/>
</dbReference>
<dbReference type="InterPro" id="IPR036393">
    <property type="entry name" value="AceGlu_kinase-like_sf"/>
</dbReference>
<accession>A0ABV6CEP2</accession>
<dbReference type="PIRSF" id="PIRSF000726">
    <property type="entry name" value="Asp_kin"/>
    <property type="match status" value="1"/>
</dbReference>
<comment type="similarity">
    <text evidence="2 9">Belongs to the aspartokinase family.</text>
</comment>
<comment type="pathway">
    <text evidence="1 10">Amino-acid biosynthesis; L-lysine biosynthesis via DAP pathway; (S)-tetrahydrodipicolinate from L-aspartate: step 1/4.</text>
</comment>
<dbReference type="PANTHER" id="PTHR21499:SF59">
    <property type="entry name" value="ASPARTOKINASE"/>
    <property type="match status" value="1"/>
</dbReference>
<name>A0ABV6CEP2_9GAMM</name>
<dbReference type="RefSeq" id="WP_385876832.1">
    <property type="nucleotide sequence ID" value="NZ_JBHLXE010000071.1"/>
</dbReference>
<evidence type="ECO:0000256" key="3">
    <source>
        <dbReference type="ARBA" id="ARBA00022679"/>
    </source>
</evidence>
<dbReference type="NCBIfam" id="NF006570">
    <property type="entry name" value="PRK09084.1"/>
    <property type="match status" value="1"/>
</dbReference>
<comment type="pathway">
    <text evidence="10">Amino-acid biosynthesis; L-methionine biosynthesis via de novo pathway; L-homoserine from L-aspartate: step 1/3.</text>
</comment>
<evidence type="ECO:0000256" key="9">
    <source>
        <dbReference type="RuleBase" id="RU003448"/>
    </source>
</evidence>
<dbReference type="InterPro" id="IPR054352">
    <property type="entry name" value="ACT_Aspartokinase"/>
</dbReference>
<dbReference type="InterPro" id="IPR001048">
    <property type="entry name" value="Asp/Glu/Uridylate_kinase"/>
</dbReference>
<dbReference type="Pfam" id="PF22468">
    <property type="entry name" value="ACT_9"/>
    <property type="match status" value="1"/>
</dbReference>
<dbReference type="Pfam" id="PF01842">
    <property type="entry name" value="ACT"/>
    <property type="match status" value="1"/>
</dbReference>
<dbReference type="CDD" id="cd04917">
    <property type="entry name" value="ACT_AKiii-LysC-EC_2"/>
    <property type="match status" value="1"/>
</dbReference>
<dbReference type="PROSITE" id="PS51671">
    <property type="entry name" value="ACT"/>
    <property type="match status" value="1"/>
</dbReference>
<keyword evidence="6" id="KW-0067">ATP-binding</keyword>
<keyword evidence="4" id="KW-0547">Nucleotide-binding</keyword>
<evidence type="ECO:0000313" key="13">
    <source>
        <dbReference type="Proteomes" id="UP001589758"/>
    </source>
</evidence>